<feature type="chain" id="PRO_5002245230" description="Vacuolar sorting protein Vps3844 C-terminal domain-containing protein" evidence="2">
    <location>
        <begin position="27"/>
        <end position="453"/>
    </location>
</feature>
<evidence type="ECO:0000256" key="1">
    <source>
        <dbReference type="SAM" id="Phobius"/>
    </source>
</evidence>
<feature type="domain" description="Vacuolar sorting protein Vps3844 C-terminal" evidence="3">
    <location>
        <begin position="350"/>
        <end position="446"/>
    </location>
</feature>
<keyword evidence="1" id="KW-0812">Transmembrane</keyword>
<dbReference type="OrthoDB" id="5583277at2759"/>
<dbReference type="AlphaFoldDB" id="A0A0D1E6W2"/>
<dbReference type="Proteomes" id="UP000000561">
    <property type="component" value="Chromosome 4"/>
</dbReference>
<organism evidence="4 5">
    <name type="scientific">Mycosarcoma maydis</name>
    <name type="common">Corn smut fungus</name>
    <name type="synonym">Ustilago maydis</name>
    <dbReference type="NCBI Taxonomy" id="5270"/>
    <lineage>
        <taxon>Eukaryota</taxon>
        <taxon>Fungi</taxon>
        <taxon>Dikarya</taxon>
        <taxon>Basidiomycota</taxon>
        <taxon>Ustilaginomycotina</taxon>
        <taxon>Ustilaginomycetes</taxon>
        <taxon>Ustilaginales</taxon>
        <taxon>Ustilaginaceae</taxon>
        <taxon>Mycosarcoma</taxon>
    </lineage>
</organism>
<feature type="transmembrane region" description="Helical" evidence="1">
    <location>
        <begin position="412"/>
        <end position="434"/>
    </location>
</feature>
<accession>A0A0D1E6W2</accession>
<dbReference type="eggNOG" id="ENOG502S64Q">
    <property type="taxonomic scope" value="Eukaryota"/>
</dbReference>
<feature type="signal peptide" evidence="2">
    <location>
        <begin position="1"/>
        <end position="26"/>
    </location>
</feature>
<dbReference type="InterPro" id="IPR024382">
    <property type="entry name" value="Vps3844_C"/>
</dbReference>
<dbReference type="GeneID" id="23565166"/>
<evidence type="ECO:0000313" key="5">
    <source>
        <dbReference type="Proteomes" id="UP000000561"/>
    </source>
</evidence>
<gene>
    <name evidence="4" type="ORF">UMAG_05217</name>
</gene>
<proteinExistence type="predicted"/>
<dbReference type="InParanoid" id="A0A0D1E6W2"/>
<dbReference type="InterPro" id="IPR053065">
    <property type="entry name" value="Archenteron_Induction-Rel"/>
</dbReference>
<dbReference type="STRING" id="237631.A0A0D1E6W2"/>
<sequence length="453" mass="48671">MVRIAGASLASLALTAATVAVTGASAKTSLYLSPAHNLAAAPISVNADEAHRILSHHIDIGDASELDDSATWAHVLRSNKHGDVQIDQRTMVERLFDGHQDEQNRLLVLMHGSAYEDVIPNGVHATHSIDSAPSSSSFDALFDSYMSSASRALKASESTLSHLTGSFLDGFSASLEWLTSKSDKVTATWSQQVASFKSSTFDKLEDELRSAEALLAKLKTSKPESATQDLTLQPLRFSGLRNVEITYGTDSAEYLKAKELVRAAVEQVTSLFQTRSEEQGRAASIAFVVTDTVDSDASRLLVKRSSDVLHPFLERPSELSYDAAVRQDAFVSEKPSSRPSPLPKNLAGTCFTSQSSLETATNNCSGHGKAVKTNKGGKPCYRCQCKPTEQRKGKKTYWAGAACEKKDVSTEFVLLASSVLLLGLIALGSVYFLYAQGSSDLPGTLASVTINLK</sequence>
<dbReference type="EMBL" id="CM003143">
    <property type="protein sequence ID" value="KIS70145.1"/>
    <property type="molecule type" value="Genomic_DNA"/>
</dbReference>
<dbReference type="Pfam" id="PF12955">
    <property type="entry name" value="Vps3844_C"/>
    <property type="match status" value="1"/>
</dbReference>
<evidence type="ECO:0000259" key="3">
    <source>
        <dbReference type="Pfam" id="PF12955"/>
    </source>
</evidence>
<dbReference type="RefSeq" id="XP_011388256.1">
    <property type="nucleotide sequence ID" value="XM_011389954.1"/>
</dbReference>
<name>A0A0D1E6W2_MYCMD</name>
<keyword evidence="1" id="KW-0472">Membrane</keyword>
<keyword evidence="2" id="KW-0732">Signal</keyword>
<keyword evidence="1" id="KW-1133">Transmembrane helix</keyword>
<dbReference type="PANTHER" id="PTHR36853:SF1">
    <property type="entry name" value="DUF3844 DOMAIN-CONTAINING PROTEIN"/>
    <property type="match status" value="1"/>
</dbReference>
<dbReference type="KEGG" id="uma:UMAG_05217"/>
<evidence type="ECO:0000256" key="2">
    <source>
        <dbReference type="SAM" id="SignalP"/>
    </source>
</evidence>
<evidence type="ECO:0000313" key="4">
    <source>
        <dbReference type="EMBL" id="KIS70145.1"/>
    </source>
</evidence>
<protein>
    <recommendedName>
        <fullName evidence="3">Vacuolar sorting protein Vps3844 C-terminal domain-containing protein</fullName>
    </recommendedName>
</protein>
<dbReference type="PANTHER" id="PTHR36853">
    <property type="entry name" value="EXPRESSED PROTEIN"/>
    <property type="match status" value="1"/>
</dbReference>
<reference evidence="4 5" key="1">
    <citation type="journal article" date="2006" name="Nature">
        <title>Insights from the genome of the biotrophic fungal plant pathogen Ustilago maydis.</title>
        <authorList>
            <person name="Kamper J."/>
            <person name="Kahmann R."/>
            <person name="Bolker M."/>
            <person name="Ma L.J."/>
            <person name="Brefort T."/>
            <person name="Saville B.J."/>
            <person name="Banuett F."/>
            <person name="Kronstad J.W."/>
            <person name="Gold S.E."/>
            <person name="Muller O."/>
            <person name="Perlin M.H."/>
            <person name="Wosten H.A."/>
            <person name="de Vries R."/>
            <person name="Ruiz-Herrera J."/>
            <person name="Reynaga-Pena C.G."/>
            <person name="Snetselaar K."/>
            <person name="McCann M."/>
            <person name="Perez-Martin J."/>
            <person name="Feldbrugge M."/>
            <person name="Basse C.W."/>
            <person name="Steinberg G."/>
            <person name="Ibeas J.I."/>
            <person name="Holloman W."/>
            <person name="Guzman P."/>
            <person name="Farman M."/>
            <person name="Stajich J.E."/>
            <person name="Sentandreu R."/>
            <person name="Gonzalez-Prieto J.M."/>
            <person name="Kennell J.C."/>
            <person name="Molina L."/>
            <person name="Schirawski J."/>
            <person name="Mendoza-Mendoza A."/>
            <person name="Greilinger D."/>
            <person name="Munch K."/>
            <person name="Rossel N."/>
            <person name="Scherer M."/>
            <person name="Vranes M."/>
            <person name="Ladendorf O."/>
            <person name="Vincon V."/>
            <person name="Fuchs U."/>
            <person name="Sandrock B."/>
            <person name="Meng S."/>
            <person name="Ho E.C."/>
            <person name="Cahill M.J."/>
            <person name="Boyce K.J."/>
            <person name="Klose J."/>
            <person name="Klosterman S.J."/>
            <person name="Deelstra H.J."/>
            <person name="Ortiz-Castellanos L."/>
            <person name="Li W."/>
            <person name="Sanchez-Alonso P."/>
            <person name="Schreier P.H."/>
            <person name="Hauser-Hahn I."/>
            <person name="Vaupel M."/>
            <person name="Koopmann E."/>
            <person name="Friedrich G."/>
            <person name="Voss H."/>
            <person name="Schluter T."/>
            <person name="Margolis J."/>
            <person name="Platt D."/>
            <person name="Swimmer C."/>
            <person name="Gnirke A."/>
            <person name="Chen F."/>
            <person name="Vysotskaia V."/>
            <person name="Mannhaupt G."/>
            <person name="Guldener U."/>
            <person name="Munsterkotter M."/>
            <person name="Haase D."/>
            <person name="Oesterheld M."/>
            <person name="Mewes H.W."/>
            <person name="Mauceli E.W."/>
            <person name="DeCaprio D."/>
            <person name="Wade C.M."/>
            <person name="Butler J."/>
            <person name="Young S."/>
            <person name="Jaffe D.B."/>
            <person name="Calvo S."/>
            <person name="Nusbaum C."/>
            <person name="Galagan J."/>
            <person name="Birren B.W."/>
        </authorList>
    </citation>
    <scope>NUCLEOTIDE SEQUENCE [LARGE SCALE GENOMIC DNA]</scope>
    <source>
        <strain evidence="5">DSM 14603 / FGSC 9021 / UM521</strain>
    </source>
</reference>
<dbReference type="OMA" id="CQCKPTE"/>
<dbReference type="VEuPathDB" id="FungiDB:UMAG_05217"/>
<keyword evidence="5" id="KW-1185">Reference proteome</keyword>